<dbReference type="InterPro" id="IPR001128">
    <property type="entry name" value="Cyt_P450"/>
</dbReference>
<evidence type="ECO:0000256" key="5">
    <source>
        <dbReference type="ARBA" id="ARBA00023002"/>
    </source>
</evidence>
<evidence type="ECO:0000256" key="4">
    <source>
        <dbReference type="ARBA" id="ARBA00022857"/>
    </source>
</evidence>
<dbReference type="GO" id="GO:0016705">
    <property type="term" value="F:oxidoreductase activity, acting on paired donors, with incorporation or reduction of molecular oxygen"/>
    <property type="evidence" value="ECO:0007669"/>
    <property type="project" value="InterPro"/>
</dbReference>
<keyword evidence="12" id="KW-1185">Reference proteome</keyword>
<dbReference type="InterPro" id="IPR036396">
    <property type="entry name" value="Cyt_P450_sf"/>
</dbReference>
<dbReference type="GO" id="GO:0005506">
    <property type="term" value="F:iron ion binding"/>
    <property type="evidence" value="ECO:0007669"/>
    <property type="project" value="InterPro"/>
</dbReference>
<name>A0A109IL27_9ACTN</name>
<keyword evidence="4" id="KW-0521">NADP</keyword>
<keyword evidence="8" id="KW-0045">Antibiotic biosynthesis</keyword>
<evidence type="ECO:0000256" key="3">
    <source>
        <dbReference type="ARBA" id="ARBA00022723"/>
    </source>
</evidence>
<sequence length="440" mass="48868">MDTISGTCPVATGNGAAALDMTDADLLRDPFRGYSLLRERDRIVRAVYPTSPTPLWLITRYDDVKMVLGDQRFANNPGSVPGANVDDLHDELAKALGLEEKYIKIFTSSLLDADGEDHVRLRRLVSRTFTARRVAALRPRVEEIAARLLDQLGRRAEADDADGVGVVDLIENFAYLLPINVICELIGIPEADWPRWRQWGRAAFSLEPGAQNEPMRGMVDHITELVEQRRAVPTGDLLSGLIEAHDEEGDRLTGDELITMVLTLVLAGTENTAHMIGNGTLALLTHPDQLGTLQADPALMPAAVQELMRWCGPLHGTQFRHAVEDVEIGGVTIRQGDRLMCMLVAANYDPRYFSDPDRLDLRRQPDSLRETHVGFGAGLHYCLGAHLAKQEFEVAFSGLLTRFPNMELAVPAEELERQNMPGSWRLRRLPLRLHGTPRLG</sequence>
<reference evidence="12" key="1">
    <citation type="submission" date="2016-06" db="EMBL/GenBank/DDBJ databases">
        <authorList>
            <person name="Varghese N."/>
            <person name="Submissions Spin"/>
        </authorList>
    </citation>
    <scope>NUCLEOTIDE SEQUENCE [LARGE SCALE GENOMIC DNA]</scope>
    <source>
        <strain evidence="12">DSM 44983</strain>
    </source>
</reference>
<dbReference type="GO" id="GO:0017000">
    <property type="term" value="P:antibiotic biosynthetic process"/>
    <property type="evidence" value="ECO:0007669"/>
    <property type="project" value="UniProtKB-KW"/>
</dbReference>
<dbReference type="Gene3D" id="1.10.630.10">
    <property type="entry name" value="Cytochrome P450"/>
    <property type="match status" value="1"/>
</dbReference>
<organism evidence="11 12">
    <name type="scientific">Micromonospora rifamycinica</name>
    <dbReference type="NCBI Taxonomy" id="291594"/>
    <lineage>
        <taxon>Bacteria</taxon>
        <taxon>Bacillati</taxon>
        <taxon>Actinomycetota</taxon>
        <taxon>Actinomycetes</taxon>
        <taxon>Micromonosporales</taxon>
        <taxon>Micromonosporaceae</taxon>
        <taxon>Micromonospora</taxon>
    </lineage>
</organism>
<evidence type="ECO:0000313" key="11">
    <source>
        <dbReference type="EMBL" id="SCG35515.1"/>
    </source>
</evidence>
<dbReference type="PRINTS" id="PR00359">
    <property type="entry name" value="BP450"/>
</dbReference>
<evidence type="ECO:0000256" key="1">
    <source>
        <dbReference type="ARBA" id="ARBA00010617"/>
    </source>
</evidence>
<evidence type="ECO:0000256" key="2">
    <source>
        <dbReference type="ARBA" id="ARBA00022617"/>
    </source>
</evidence>
<dbReference type="SUPFAM" id="SSF48264">
    <property type="entry name" value="Cytochrome P450"/>
    <property type="match status" value="1"/>
</dbReference>
<keyword evidence="6 10" id="KW-0408">Iron</keyword>
<evidence type="ECO:0000256" key="6">
    <source>
        <dbReference type="ARBA" id="ARBA00023004"/>
    </source>
</evidence>
<dbReference type="PANTHER" id="PTHR46696:SF1">
    <property type="entry name" value="CYTOCHROME P450 YJIB-RELATED"/>
    <property type="match status" value="1"/>
</dbReference>
<dbReference type="GO" id="GO:0004497">
    <property type="term" value="F:monooxygenase activity"/>
    <property type="evidence" value="ECO:0007669"/>
    <property type="project" value="UniProtKB-KW"/>
</dbReference>
<accession>A0A109IL27</accession>
<evidence type="ECO:0000256" key="9">
    <source>
        <dbReference type="ARBA" id="ARBA00060683"/>
    </source>
</evidence>
<evidence type="ECO:0000256" key="10">
    <source>
        <dbReference type="RuleBase" id="RU000461"/>
    </source>
</evidence>
<dbReference type="GO" id="GO:0020037">
    <property type="term" value="F:heme binding"/>
    <property type="evidence" value="ECO:0007669"/>
    <property type="project" value="InterPro"/>
</dbReference>
<keyword evidence="2 10" id="KW-0349">Heme</keyword>
<dbReference type="CDD" id="cd11029">
    <property type="entry name" value="CYP107-like"/>
    <property type="match status" value="1"/>
</dbReference>
<dbReference type="EMBL" id="LT607752">
    <property type="protein sequence ID" value="SCG35515.1"/>
    <property type="molecule type" value="Genomic_DNA"/>
</dbReference>
<dbReference type="PROSITE" id="PS00086">
    <property type="entry name" value="CYTOCHROME_P450"/>
    <property type="match status" value="1"/>
</dbReference>
<protein>
    <submittedName>
        <fullName evidence="11">Uncharacterized protein</fullName>
    </submittedName>
</protein>
<evidence type="ECO:0000256" key="8">
    <source>
        <dbReference type="ARBA" id="ARBA00023194"/>
    </source>
</evidence>
<keyword evidence="3 10" id="KW-0479">Metal-binding</keyword>
<gene>
    <name evidence="11" type="ORF">GA0070623_0099</name>
</gene>
<evidence type="ECO:0000256" key="7">
    <source>
        <dbReference type="ARBA" id="ARBA00023033"/>
    </source>
</evidence>
<keyword evidence="7 10" id="KW-0503">Monooxygenase</keyword>
<dbReference type="InterPro" id="IPR002397">
    <property type="entry name" value="Cyt_P450_B"/>
</dbReference>
<dbReference type="InterPro" id="IPR017972">
    <property type="entry name" value="Cyt_P450_CS"/>
</dbReference>
<comment type="pathway">
    <text evidence="9">Antibiotic biosynthesis; mycinamicin biosynthesis.</text>
</comment>
<dbReference type="AlphaFoldDB" id="A0A109IL27"/>
<comment type="similarity">
    <text evidence="1 10">Belongs to the cytochrome P450 family.</text>
</comment>
<dbReference type="FunFam" id="1.10.630.10:FF:000018">
    <property type="entry name" value="Cytochrome P450 monooxygenase"/>
    <property type="match status" value="1"/>
</dbReference>
<proteinExistence type="inferred from homology"/>
<keyword evidence="5 10" id="KW-0560">Oxidoreductase</keyword>
<dbReference type="PANTHER" id="PTHR46696">
    <property type="entry name" value="P450, PUTATIVE (EUROFUNG)-RELATED"/>
    <property type="match status" value="1"/>
</dbReference>
<evidence type="ECO:0000313" key="12">
    <source>
        <dbReference type="Proteomes" id="UP000198226"/>
    </source>
</evidence>
<dbReference type="Pfam" id="PF00067">
    <property type="entry name" value="p450"/>
    <property type="match status" value="1"/>
</dbReference>
<dbReference type="Proteomes" id="UP000198226">
    <property type="component" value="Chromosome I"/>
</dbReference>